<evidence type="ECO:0000313" key="7">
    <source>
        <dbReference type="EMBL" id="GGY73508.1"/>
    </source>
</evidence>
<feature type="transmembrane region" description="Helical" evidence="6">
    <location>
        <begin position="78"/>
        <end position="97"/>
    </location>
</feature>
<keyword evidence="5 6" id="KW-0472">Membrane</keyword>
<feature type="transmembrane region" description="Helical" evidence="6">
    <location>
        <begin position="47"/>
        <end position="71"/>
    </location>
</feature>
<dbReference type="Pfam" id="PF07690">
    <property type="entry name" value="MFS_1"/>
    <property type="match status" value="1"/>
</dbReference>
<gene>
    <name evidence="7" type="primary">fucP</name>
    <name evidence="7" type="ORF">GCM10011613_18320</name>
</gene>
<dbReference type="InterPro" id="IPR011701">
    <property type="entry name" value="MFS"/>
</dbReference>
<protein>
    <submittedName>
        <fullName evidence="7">L-fucose:H+ symporter permease</fullName>
    </submittedName>
</protein>
<feature type="transmembrane region" description="Helical" evidence="6">
    <location>
        <begin position="368"/>
        <end position="387"/>
    </location>
</feature>
<dbReference type="SUPFAM" id="SSF103473">
    <property type="entry name" value="MFS general substrate transporter"/>
    <property type="match status" value="1"/>
</dbReference>
<keyword evidence="3 6" id="KW-0812">Transmembrane</keyword>
<feature type="transmembrane region" description="Helical" evidence="6">
    <location>
        <begin position="283"/>
        <end position="302"/>
    </location>
</feature>
<dbReference type="CDD" id="cd17394">
    <property type="entry name" value="MFS_FucP_like"/>
    <property type="match status" value="1"/>
</dbReference>
<dbReference type="RefSeq" id="WP_189417727.1">
    <property type="nucleotide sequence ID" value="NZ_BMYZ01000001.1"/>
</dbReference>
<feature type="transmembrane region" description="Helical" evidence="6">
    <location>
        <begin position="197"/>
        <end position="216"/>
    </location>
</feature>
<evidence type="ECO:0000256" key="3">
    <source>
        <dbReference type="ARBA" id="ARBA00022692"/>
    </source>
</evidence>
<keyword evidence="8" id="KW-1185">Reference proteome</keyword>
<dbReference type="Proteomes" id="UP000619761">
    <property type="component" value="Unassembled WGS sequence"/>
</dbReference>
<dbReference type="PANTHER" id="PTHR43702">
    <property type="entry name" value="L-FUCOSE-PROTON SYMPORTER"/>
    <property type="match status" value="1"/>
</dbReference>
<sequence>MNNNEKATSVLLPLILIISLFFLWGMANNLNDILIAQFKKIFSLSDLKSGLVQSAFYTGYFVFSIPASLFMRRYSYKAAVVTGLLLYAFGAFLFYPAAAQREYNLFLGALFVIASGLAFLETSANPLIVAMGDPATAERRLNFAQSFNPFGCIAGIIIGREFILSGHEPSAADLAAMAPAALEQFYQAESHAVQGPYLAIGALVFLWAFVVLLVRFPKVATQSSAGESVSWNDYKNLLASGQFMFGVTAQFFYVGAQVCLWSYMIRYGQQALPGTGEKILANYLLASLVIFMIGRFFATALMARIKPSLLMFIYAIANVVLCALAVVSPNLVGMLALVATSFFMSLMFPTIFALTIKNLGEQAKAGSSLLVMSIIGGAILAAVMGFVSDISSIHTAVVIPLASFAVIAVFARSCYQREIKG</sequence>
<reference evidence="8" key="1">
    <citation type="journal article" date="2019" name="Int. J. Syst. Evol. Microbiol.">
        <title>The Global Catalogue of Microorganisms (GCM) 10K type strain sequencing project: providing services to taxonomists for standard genome sequencing and annotation.</title>
        <authorList>
            <consortium name="The Broad Institute Genomics Platform"/>
            <consortium name="The Broad Institute Genome Sequencing Center for Infectious Disease"/>
            <person name="Wu L."/>
            <person name="Ma J."/>
        </authorList>
    </citation>
    <scope>NUCLEOTIDE SEQUENCE [LARGE SCALE GENOMIC DNA]</scope>
    <source>
        <strain evidence="8">KCTC 32239</strain>
    </source>
</reference>
<dbReference type="InterPro" id="IPR005275">
    <property type="entry name" value="Lfuc_symporter_FucP"/>
</dbReference>
<comment type="subcellular location">
    <subcellularLocation>
        <location evidence="1">Cell inner membrane</location>
        <topology evidence="1">Multi-pass membrane protein</topology>
    </subcellularLocation>
</comment>
<keyword evidence="2" id="KW-1003">Cell membrane</keyword>
<dbReference type="InterPro" id="IPR036259">
    <property type="entry name" value="MFS_trans_sf"/>
</dbReference>
<comment type="caution">
    <text evidence="7">The sequence shown here is derived from an EMBL/GenBank/DDBJ whole genome shotgun (WGS) entry which is preliminary data.</text>
</comment>
<feature type="transmembrane region" description="Helical" evidence="6">
    <location>
        <begin position="309"/>
        <end position="328"/>
    </location>
</feature>
<dbReference type="NCBIfam" id="TIGR00885">
    <property type="entry name" value="fucP"/>
    <property type="match status" value="1"/>
</dbReference>
<name>A0ABQ3B1H6_9GAMM</name>
<feature type="transmembrane region" description="Helical" evidence="6">
    <location>
        <begin position="393"/>
        <end position="411"/>
    </location>
</feature>
<evidence type="ECO:0000256" key="5">
    <source>
        <dbReference type="ARBA" id="ARBA00023136"/>
    </source>
</evidence>
<evidence type="ECO:0000256" key="6">
    <source>
        <dbReference type="SAM" id="Phobius"/>
    </source>
</evidence>
<dbReference type="PANTHER" id="PTHR43702:SF11">
    <property type="entry name" value="L-FUCOSE-PROTON SYMPORTER"/>
    <property type="match status" value="1"/>
</dbReference>
<evidence type="ECO:0000256" key="4">
    <source>
        <dbReference type="ARBA" id="ARBA00022989"/>
    </source>
</evidence>
<proteinExistence type="predicted"/>
<feature type="transmembrane region" description="Helical" evidence="6">
    <location>
        <begin position="103"/>
        <end position="120"/>
    </location>
</feature>
<evidence type="ECO:0000256" key="2">
    <source>
        <dbReference type="ARBA" id="ARBA00022475"/>
    </source>
</evidence>
<evidence type="ECO:0000256" key="1">
    <source>
        <dbReference type="ARBA" id="ARBA00004429"/>
    </source>
</evidence>
<feature type="transmembrane region" description="Helical" evidence="6">
    <location>
        <begin position="237"/>
        <end position="263"/>
    </location>
</feature>
<feature type="transmembrane region" description="Helical" evidence="6">
    <location>
        <begin position="334"/>
        <end position="356"/>
    </location>
</feature>
<keyword evidence="4 6" id="KW-1133">Transmembrane helix</keyword>
<accession>A0ABQ3B1H6</accession>
<feature type="transmembrane region" description="Helical" evidence="6">
    <location>
        <begin position="141"/>
        <end position="159"/>
    </location>
</feature>
<dbReference type="Gene3D" id="1.20.1250.20">
    <property type="entry name" value="MFS general substrate transporter like domains"/>
    <property type="match status" value="2"/>
</dbReference>
<organism evidence="7 8">
    <name type="scientific">Cellvibrio zantedeschiae</name>
    <dbReference type="NCBI Taxonomy" id="1237077"/>
    <lineage>
        <taxon>Bacteria</taxon>
        <taxon>Pseudomonadati</taxon>
        <taxon>Pseudomonadota</taxon>
        <taxon>Gammaproteobacteria</taxon>
        <taxon>Cellvibrionales</taxon>
        <taxon>Cellvibrionaceae</taxon>
        <taxon>Cellvibrio</taxon>
    </lineage>
</organism>
<feature type="transmembrane region" description="Helical" evidence="6">
    <location>
        <begin position="7"/>
        <end position="27"/>
    </location>
</feature>
<dbReference type="InterPro" id="IPR050375">
    <property type="entry name" value="MFS_TsgA-like"/>
</dbReference>
<evidence type="ECO:0000313" key="8">
    <source>
        <dbReference type="Proteomes" id="UP000619761"/>
    </source>
</evidence>
<dbReference type="EMBL" id="BMYZ01000001">
    <property type="protein sequence ID" value="GGY73508.1"/>
    <property type="molecule type" value="Genomic_DNA"/>
</dbReference>